<name>A0AAJ1RAF7_9FLAO</name>
<dbReference type="Proteomes" id="UP001225933">
    <property type="component" value="Unassembled WGS sequence"/>
</dbReference>
<gene>
    <name evidence="2" type="ORF">QX233_22800</name>
</gene>
<feature type="transmembrane region" description="Helical" evidence="1">
    <location>
        <begin position="7"/>
        <end position="25"/>
    </location>
</feature>
<accession>A0AAJ1RAF7</accession>
<evidence type="ECO:0000313" key="3">
    <source>
        <dbReference type="Proteomes" id="UP001225933"/>
    </source>
</evidence>
<dbReference type="Pfam" id="PF25927">
    <property type="entry name" value="DUF7972"/>
    <property type="match status" value="1"/>
</dbReference>
<organism evidence="2 3">
    <name type="scientific">Chryseobacterium gambrini</name>
    <dbReference type="NCBI Taxonomy" id="373672"/>
    <lineage>
        <taxon>Bacteria</taxon>
        <taxon>Pseudomonadati</taxon>
        <taxon>Bacteroidota</taxon>
        <taxon>Flavobacteriia</taxon>
        <taxon>Flavobacteriales</taxon>
        <taxon>Weeksellaceae</taxon>
        <taxon>Chryseobacterium group</taxon>
        <taxon>Chryseobacterium</taxon>
    </lineage>
</organism>
<sequence>NRLFITGALVATAFFLIFGLGRLGIVGVSSRSTMCSLFSGVITGLFTLTSVVLTINQLILSRVIGSRNELAEQMEGTVEFRRRVE</sequence>
<feature type="non-terminal residue" evidence="2">
    <location>
        <position position="1"/>
    </location>
</feature>
<feature type="transmembrane region" description="Helical" evidence="1">
    <location>
        <begin position="37"/>
        <end position="60"/>
    </location>
</feature>
<dbReference type="EMBL" id="JAUHGV010000244">
    <property type="protein sequence ID" value="MDN4015282.1"/>
    <property type="molecule type" value="Genomic_DNA"/>
</dbReference>
<dbReference type="AlphaFoldDB" id="A0AAJ1RAF7"/>
<dbReference type="InterPro" id="IPR058278">
    <property type="entry name" value="DUF7972"/>
</dbReference>
<keyword evidence="1" id="KW-0812">Transmembrane</keyword>
<comment type="caution">
    <text evidence="2">The sequence shown here is derived from an EMBL/GenBank/DDBJ whole genome shotgun (WGS) entry which is preliminary data.</text>
</comment>
<keyword evidence="1" id="KW-1133">Transmembrane helix</keyword>
<keyword evidence="1" id="KW-0472">Membrane</keyword>
<evidence type="ECO:0000313" key="2">
    <source>
        <dbReference type="EMBL" id="MDN4015282.1"/>
    </source>
</evidence>
<protein>
    <submittedName>
        <fullName evidence="2">Uncharacterized protein</fullName>
    </submittedName>
</protein>
<dbReference type="RefSeq" id="WP_290343805.1">
    <property type="nucleotide sequence ID" value="NZ_JAUHGV010000244.1"/>
</dbReference>
<feature type="non-terminal residue" evidence="2">
    <location>
        <position position="85"/>
    </location>
</feature>
<evidence type="ECO:0000256" key="1">
    <source>
        <dbReference type="SAM" id="Phobius"/>
    </source>
</evidence>
<proteinExistence type="predicted"/>
<reference evidence="2" key="1">
    <citation type="submission" date="2023-06" db="EMBL/GenBank/DDBJ databases">
        <title>Two Chryseobacterium gambrini strains from China.</title>
        <authorList>
            <person name="Zeng J."/>
            <person name="Wu Y."/>
        </authorList>
    </citation>
    <scope>NUCLEOTIDE SEQUENCE</scope>
    <source>
        <strain evidence="2">SQ219</strain>
    </source>
</reference>